<dbReference type="EMBL" id="PXOH01000057">
    <property type="protein sequence ID" value="PSF30246.1"/>
    <property type="molecule type" value="Genomic_DNA"/>
</dbReference>
<reference evidence="3 4" key="2">
    <citation type="submission" date="2018-03" db="EMBL/GenBank/DDBJ databases">
        <authorList>
            <person name="Keele B.F."/>
        </authorList>
    </citation>
    <scope>NUCLEOTIDE SEQUENCE [LARGE SCALE GENOMIC DNA]</scope>
    <source>
        <strain evidence="3 4">CCALA 016</strain>
    </source>
</reference>
<gene>
    <name evidence="3" type="ORF">C7H19_24000</name>
</gene>
<evidence type="ECO:0000256" key="1">
    <source>
        <dbReference type="SAM" id="MobiDB-lite"/>
    </source>
</evidence>
<dbReference type="Proteomes" id="UP000239001">
    <property type="component" value="Unassembled WGS sequence"/>
</dbReference>
<feature type="region of interest" description="Disordered" evidence="1">
    <location>
        <begin position="102"/>
        <end position="122"/>
    </location>
</feature>
<evidence type="ECO:0000313" key="3">
    <source>
        <dbReference type="EMBL" id="PSF30246.1"/>
    </source>
</evidence>
<name>A0A2T1LR70_9CHRO</name>
<protein>
    <submittedName>
        <fullName evidence="3">Plasmid mobilization relaxosome protein MobC</fullName>
    </submittedName>
</protein>
<comment type="caution">
    <text evidence="3">The sequence shown here is derived from an EMBL/GenBank/DDBJ whole genome shotgun (WGS) entry which is preliminary data.</text>
</comment>
<evidence type="ECO:0000313" key="4">
    <source>
        <dbReference type="Proteomes" id="UP000239001"/>
    </source>
</evidence>
<reference evidence="3 4" key="1">
    <citation type="submission" date="2018-03" db="EMBL/GenBank/DDBJ databases">
        <title>The ancient ancestry and fast evolution of plastids.</title>
        <authorList>
            <person name="Moore K.R."/>
            <person name="Magnabosco C."/>
            <person name="Momper L."/>
            <person name="Gold D.A."/>
            <person name="Bosak T."/>
            <person name="Fournier G.P."/>
        </authorList>
    </citation>
    <scope>NUCLEOTIDE SEQUENCE [LARGE SCALE GENOMIC DNA]</scope>
    <source>
        <strain evidence="3 4">CCALA 016</strain>
    </source>
</reference>
<dbReference type="InterPro" id="IPR008687">
    <property type="entry name" value="MobC"/>
</dbReference>
<dbReference type="Pfam" id="PF05713">
    <property type="entry name" value="MobC"/>
    <property type="match status" value="1"/>
</dbReference>
<dbReference type="RefSeq" id="WP_106459434.1">
    <property type="nucleotide sequence ID" value="NZ_PXOH01000057.1"/>
</dbReference>
<feature type="domain" description="Bacterial mobilisation" evidence="2">
    <location>
        <begin position="60"/>
        <end position="101"/>
    </location>
</feature>
<keyword evidence="4" id="KW-1185">Reference proteome</keyword>
<dbReference type="OrthoDB" id="489093at2"/>
<organism evidence="3 4">
    <name type="scientific">Aphanothece hegewaldii CCALA 016</name>
    <dbReference type="NCBI Taxonomy" id="2107694"/>
    <lineage>
        <taxon>Bacteria</taxon>
        <taxon>Bacillati</taxon>
        <taxon>Cyanobacteriota</taxon>
        <taxon>Cyanophyceae</taxon>
        <taxon>Oscillatoriophycideae</taxon>
        <taxon>Chroococcales</taxon>
        <taxon>Aphanothecaceae</taxon>
        <taxon>Aphanothece</taxon>
    </lineage>
</organism>
<proteinExistence type="predicted"/>
<accession>A0A2T1LR70</accession>
<sequence length="122" mass="13585">MAEKLDTSLLIRLSKAEKSAWQEKAILAGMPLASLVRQAMKKATISKHLDRSLFQERTCQIRRIGINLNQIAKWANTYKTTASAIEIIEALREIENALNQLTSEKPTSFPSAQKNGGDEDVS</sequence>
<evidence type="ECO:0000259" key="2">
    <source>
        <dbReference type="Pfam" id="PF05713"/>
    </source>
</evidence>
<feature type="compositionally biased region" description="Polar residues" evidence="1">
    <location>
        <begin position="102"/>
        <end position="114"/>
    </location>
</feature>
<dbReference type="AlphaFoldDB" id="A0A2T1LR70"/>